<accession>F9RQ19</accession>
<comment type="caution">
    <text evidence="1">The sequence shown here is derived from an EMBL/GenBank/DDBJ whole genome shotgun (WGS) entry which is preliminary data.</text>
</comment>
<name>F9RQ19_9VIBR</name>
<dbReference type="AlphaFoldDB" id="F9RQ19"/>
<reference evidence="1 2" key="1">
    <citation type="journal article" date="2012" name="Int. J. Syst. Evol. Microbiol.">
        <title>Vibrio caribbeanicus sp. nov., isolated from the marine sponge Scleritoderma cyanea.</title>
        <authorList>
            <person name="Hoffmann M."/>
            <person name="Monday S.R."/>
            <person name="Allard M.W."/>
            <person name="Strain E.A."/>
            <person name="Whittaker P."/>
            <person name="Naum M."/>
            <person name="McCarthy P.J."/>
            <person name="Lopez J.V."/>
            <person name="Fischer M."/>
            <person name="Brown E.W."/>
        </authorList>
    </citation>
    <scope>NUCLEOTIDE SEQUENCE [LARGE SCALE GENOMIC DNA]</scope>
    <source>
        <strain evidence="1 2">LMG 19158</strain>
    </source>
</reference>
<proteinExistence type="predicted"/>
<sequence>MVILTLVIVGSSSIMINKYNRSQAERLLLQTHKTQSTPEAKKAIENDVTVIHSKELDEELHGIEVDMNIVDALEKSYHDSVNKILEAQFKNDGYSTKALPQLTGRKVSMFNLYEIPVGAVTVTEKSLSSDGYVHTKRIYAVGIIDSALHTVVCQTTGDIEISLFQNPKCREKLDSVFGAL</sequence>
<protein>
    <submittedName>
        <fullName evidence="1">Uncharacterized protein</fullName>
    </submittedName>
</protein>
<dbReference type="EMBL" id="AFWE01000156">
    <property type="protein sequence ID" value="EGU34621.1"/>
    <property type="molecule type" value="Genomic_DNA"/>
</dbReference>
<organism evidence="1 2">
    <name type="scientific">Vibrio scophthalmi LMG 19158</name>
    <dbReference type="NCBI Taxonomy" id="870967"/>
    <lineage>
        <taxon>Bacteria</taxon>
        <taxon>Pseudomonadati</taxon>
        <taxon>Pseudomonadota</taxon>
        <taxon>Gammaproteobacteria</taxon>
        <taxon>Vibrionales</taxon>
        <taxon>Vibrionaceae</taxon>
        <taxon>Vibrio</taxon>
    </lineage>
</organism>
<dbReference type="Proteomes" id="UP000004349">
    <property type="component" value="Unassembled WGS sequence"/>
</dbReference>
<gene>
    <name evidence="1" type="ORF">VIS19158_11293</name>
</gene>
<evidence type="ECO:0000313" key="1">
    <source>
        <dbReference type="EMBL" id="EGU34621.1"/>
    </source>
</evidence>
<evidence type="ECO:0000313" key="2">
    <source>
        <dbReference type="Proteomes" id="UP000004349"/>
    </source>
</evidence>